<dbReference type="RefSeq" id="WP_023848380.1">
    <property type="nucleotide sequence ID" value="NZ_CP047166.1"/>
</dbReference>
<protein>
    <submittedName>
        <fullName evidence="1">Uncharacterized protein</fullName>
    </submittedName>
</protein>
<organism evidence="1 2">
    <name type="scientific">Ponticoccus alexandrii</name>
    <dbReference type="NCBI Taxonomy" id="1943633"/>
    <lineage>
        <taxon>Bacteria</taxon>
        <taxon>Pseudomonadati</taxon>
        <taxon>Pseudomonadota</taxon>
        <taxon>Alphaproteobacteria</taxon>
        <taxon>Rhodobacterales</taxon>
        <taxon>Roseobacteraceae</taxon>
        <taxon>Ponticoccus</taxon>
    </lineage>
</organism>
<proteinExistence type="predicted"/>
<evidence type="ECO:0000313" key="1">
    <source>
        <dbReference type="EMBL" id="QRF67273.1"/>
    </source>
</evidence>
<reference evidence="1 2" key="1">
    <citation type="submission" date="2019-12" db="EMBL/GenBank/DDBJ databases">
        <title>Complete Genome Sequence of a Quorum-Sensing Bacterium,Rhodobacteraceae bacterium C31, Isolated from a marine microalgae symbiotic bacteria.</title>
        <authorList>
            <person name="Zhang Y."/>
        </authorList>
    </citation>
    <scope>NUCLEOTIDE SEQUENCE [LARGE SCALE GENOMIC DNA]</scope>
    <source>
        <strain evidence="1 2">C31</strain>
    </source>
</reference>
<evidence type="ECO:0000313" key="2">
    <source>
        <dbReference type="Proteomes" id="UP000596387"/>
    </source>
</evidence>
<gene>
    <name evidence="1" type="ORF">GQA70_13720</name>
</gene>
<sequence>MTEIATEDDLWKLFSKKPKSHRKKGDGLILWEALSQVLNAKSFGDGRSLLDVNDEERFYLVASRQASAVVRQCDLRKVGRALNSNAGTTMVGYLGTQPEDDL</sequence>
<keyword evidence="2" id="KW-1185">Reference proteome</keyword>
<dbReference type="EMBL" id="CP047166">
    <property type="protein sequence ID" value="QRF67273.1"/>
    <property type="molecule type" value="Genomic_DNA"/>
</dbReference>
<dbReference type="Proteomes" id="UP000596387">
    <property type="component" value="Chromosome"/>
</dbReference>
<accession>A0ABX7FA55</accession>
<name>A0ABX7FA55_9RHOB</name>